<evidence type="ECO:0000256" key="3">
    <source>
        <dbReference type="ARBA" id="ARBA00012438"/>
    </source>
</evidence>
<dbReference type="Proteomes" id="UP000033121">
    <property type="component" value="Unassembled WGS sequence"/>
</dbReference>
<organism evidence="15 16">
    <name type="scientific">Flavihumibacter petaseus NBRC 106054</name>
    <dbReference type="NCBI Taxonomy" id="1220578"/>
    <lineage>
        <taxon>Bacteria</taxon>
        <taxon>Pseudomonadati</taxon>
        <taxon>Bacteroidota</taxon>
        <taxon>Chitinophagia</taxon>
        <taxon>Chitinophagales</taxon>
        <taxon>Chitinophagaceae</taxon>
        <taxon>Flavihumibacter</taxon>
    </lineage>
</organism>
<dbReference type="InterPro" id="IPR007891">
    <property type="entry name" value="CHASE3"/>
</dbReference>
<dbReference type="SMART" id="SM00448">
    <property type="entry name" value="REC"/>
    <property type="match status" value="3"/>
</dbReference>
<keyword evidence="11" id="KW-1133">Transmembrane helix</keyword>
<dbReference type="PROSITE" id="PS50109">
    <property type="entry name" value="HIS_KIN"/>
    <property type="match status" value="1"/>
</dbReference>
<dbReference type="Gene3D" id="3.30.450.40">
    <property type="match status" value="1"/>
</dbReference>
<dbReference type="InterPro" id="IPR003661">
    <property type="entry name" value="HisK_dim/P_dom"/>
</dbReference>
<comment type="caution">
    <text evidence="15">The sequence shown here is derived from an EMBL/GenBank/DDBJ whole genome shotgun (WGS) entry which is preliminary data.</text>
</comment>
<accession>A0A0E9MWT8</accession>
<dbReference type="Pfam" id="PF00672">
    <property type="entry name" value="HAMP"/>
    <property type="match status" value="1"/>
</dbReference>
<protein>
    <recommendedName>
        <fullName evidence="3">histidine kinase</fullName>
        <ecNumber evidence="3">2.7.13.3</ecNumber>
    </recommendedName>
</protein>
<dbReference type="EMBL" id="BBWV01000001">
    <property type="protein sequence ID" value="GAO41876.1"/>
    <property type="molecule type" value="Genomic_DNA"/>
</dbReference>
<feature type="domain" description="Response regulatory" evidence="13">
    <location>
        <begin position="1096"/>
        <end position="1212"/>
    </location>
</feature>
<dbReference type="CDD" id="cd00082">
    <property type="entry name" value="HisKA"/>
    <property type="match status" value="1"/>
</dbReference>
<dbReference type="Gene3D" id="6.10.340.10">
    <property type="match status" value="1"/>
</dbReference>
<dbReference type="SUPFAM" id="SSF55781">
    <property type="entry name" value="GAF domain-like"/>
    <property type="match status" value="1"/>
</dbReference>
<name>A0A0E9MWT8_9BACT</name>
<comment type="catalytic activity">
    <reaction evidence="1">
        <text>ATP + protein L-histidine = ADP + protein N-phospho-L-histidine.</text>
        <dbReference type="EC" id="2.7.13.3"/>
    </reaction>
</comment>
<dbReference type="SUPFAM" id="SSF52172">
    <property type="entry name" value="CheY-like"/>
    <property type="match status" value="3"/>
</dbReference>
<dbReference type="GO" id="GO:0016020">
    <property type="term" value="C:membrane"/>
    <property type="evidence" value="ECO:0007669"/>
    <property type="project" value="UniProtKB-SubCell"/>
</dbReference>
<dbReference type="OrthoDB" id="9811889at2"/>
<dbReference type="RefSeq" id="WP_046367660.1">
    <property type="nucleotide sequence ID" value="NZ_BBWV01000001.1"/>
</dbReference>
<dbReference type="InterPro" id="IPR001789">
    <property type="entry name" value="Sig_transdc_resp-reg_receiver"/>
</dbReference>
<evidence type="ECO:0000313" key="15">
    <source>
        <dbReference type="EMBL" id="GAO41876.1"/>
    </source>
</evidence>
<keyword evidence="16" id="KW-1185">Reference proteome</keyword>
<dbReference type="Gene3D" id="1.10.287.130">
    <property type="match status" value="1"/>
</dbReference>
<dbReference type="Pfam" id="PF02518">
    <property type="entry name" value="HATPase_c"/>
    <property type="match status" value="1"/>
</dbReference>
<keyword evidence="11" id="KW-0472">Membrane</keyword>
<keyword evidence="5" id="KW-0808">Transferase</keyword>
<dbReference type="InterPro" id="IPR011006">
    <property type="entry name" value="CheY-like_superfamily"/>
</dbReference>
<dbReference type="PRINTS" id="PR00344">
    <property type="entry name" value="BCTRLSENSOR"/>
</dbReference>
<dbReference type="SUPFAM" id="SSF158472">
    <property type="entry name" value="HAMP domain-like"/>
    <property type="match status" value="1"/>
</dbReference>
<dbReference type="InterPro" id="IPR003660">
    <property type="entry name" value="HAMP_dom"/>
</dbReference>
<dbReference type="CDD" id="cd19410">
    <property type="entry name" value="HK9-like_sensor"/>
    <property type="match status" value="1"/>
</dbReference>
<dbReference type="InterPro" id="IPR036097">
    <property type="entry name" value="HisK_dim/P_sf"/>
</dbReference>
<dbReference type="FunFam" id="3.30.565.10:FF:000078">
    <property type="entry name" value="Two-component sensor histidine kinase"/>
    <property type="match status" value="1"/>
</dbReference>
<evidence type="ECO:0000256" key="10">
    <source>
        <dbReference type="SAM" id="MobiDB-lite"/>
    </source>
</evidence>
<dbReference type="SMART" id="SM00387">
    <property type="entry name" value="HATPase_c"/>
    <property type="match status" value="1"/>
</dbReference>
<dbReference type="Pfam" id="PF00072">
    <property type="entry name" value="Response_reg"/>
    <property type="match status" value="3"/>
</dbReference>
<dbReference type="SMART" id="SM00304">
    <property type="entry name" value="HAMP"/>
    <property type="match status" value="1"/>
</dbReference>
<dbReference type="PANTHER" id="PTHR45339">
    <property type="entry name" value="HYBRID SIGNAL TRANSDUCTION HISTIDINE KINASE J"/>
    <property type="match status" value="1"/>
</dbReference>
<dbReference type="SUPFAM" id="SSF55874">
    <property type="entry name" value="ATPase domain of HSP90 chaperone/DNA topoisomerase II/histidine kinase"/>
    <property type="match status" value="1"/>
</dbReference>
<proteinExistence type="predicted"/>
<dbReference type="Gene3D" id="3.40.50.2300">
    <property type="match status" value="3"/>
</dbReference>
<dbReference type="PROSITE" id="PS50885">
    <property type="entry name" value="HAMP"/>
    <property type="match status" value="1"/>
</dbReference>
<feature type="transmembrane region" description="Helical" evidence="11">
    <location>
        <begin position="186"/>
        <end position="209"/>
    </location>
</feature>
<dbReference type="EC" id="2.7.13.3" evidence="3"/>
<evidence type="ECO:0000259" key="14">
    <source>
        <dbReference type="PROSITE" id="PS50885"/>
    </source>
</evidence>
<feature type="coiled-coil region" evidence="9">
    <location>
        <begin position="445"/>
        <end position="521"/>
    </location>
</feature>
<dbReference type="AlphaFoldDB" id="A0A0E9MWT8"/>
<keyword evidence="6" id="KW-0418">Kinase</keyword>
<feature type="domain" description="HAMP" evidence="14">
    <location>
        <begin position="231"/>
        <end position="283"/>
    </location>
</feature>
<evidence type="ECO:0000256" key="9">
    <source>
        <dbReference type="SAM" id="Coils"/>
    </source>
</evidence>
<dbReference type="Pfam" id="PF05227">
    <property type="entry name" value="CHASE3"/>
    <property type="match status" value="1"/>
</dbReference>
<dbReference type="PROSITE" id="PS50110">
    <property type="entry name" value="RESPONSE_REGULATORY"/>
    <property type="match status" value="3"/>
</dbReference>
<evidence type="ECO:0000256" key="4">
    <source>
        <dbReference type="ARBA" id="ARBA00022553"/>
    </source>
</evidence>
<dbReference type="CDD" id="cd17546">
    <property type="entry name" value="REC_hyHK_CKI1_RcsC-like"/>
    <property type="match status" value="1"/>
</dbReference>
<dbReference type="InterPro" id="IPR003594">
    <property type="entry name" value="HATPase_dom"/>
</dbReference>
<evidence type="ECO:0000256" key="5">
    <source>
        <dbReference type="ARBA" id="ARBA00022679"/>
    </source>
</evidence>
<dbReference type="CDD" id="cd00156">
    <property type="entry name" value="REC"/>
    <property type="match status" value="1"/>
</dbReference>
<feature type="modified residue" description="4-aspartylphosphate" evidence="8">
    <location>
        <position position="1145"/>
    </location>
</feature>
<feature type="modified residue" description="4-aspartylphosphate" evidence="8">
    <location>
        <position position="999"/>
    </location>
</feature>
<dbReference type="GO" id="GO:0000155">
    <property type="term" value="F:phosphorelay sensor kinase activity"/>
    <property type="evidence" value="ECO:0007669"/>
    <property type="project" value="InterPro"/>
</dbReference>
<dbReference type="InterPro" id="IPR005467">
    <property type="entry name" value="His_kinase_dom"/>
</dbReference>
<dbReference type="SUPFAM" id="SSF47384">
    <property type="entry name" value="Homodimeric domain of signal transducing histidine kinase"/>
    <property type="match status" value="1"/>
</dbReference>
<keyword evidence="4 8" id="KW-0597">Phosphoprotein</keyword>
<keyword evidence="9" id="KW-0175">Coiled coil</keyword>
<dbReference type="Pfam" id="PF13185">
    <property type="entry name" value="GAF_2"/>
    <property type="match status" value="1"/>
</dbReference>
<evidence type="ECO:0000259" key="12">
    <source>
        <dbReference type="PROSITE" id="PS50109"/>
    </source>
</evidence>
<evidence type="ECO:0000259" key="13">
    <source>
        <dbReference type="PROSITE" id="PS50110"/>
    </source>
</evidence>
<feature type="domain" description="Response regulatory" evidence="13">
    <location>
        <begin position="828"/>
        <end position="941"/>
    </location>
</feature>
<evidence type="ECO:0000256" key="7">
    <source>
        <dbReference type="ARBA" id="ARBA00023012"/>
    </source>
</evidence>
<reference evidence="15 16" key="1">
    <citation type="submission" date="2015-04" db="EMBL/GenBank/DDBJ databases">
        <title>Whole genome shotgun sequence of Flavihumibacter petaseus NBRC 106054.</title>
        <authorList>
            <person name="Miyazawa S."/>
            <person name="Hosoyama A."/>
            <person name="Hashimoto M."/>
            <person name="Noguchi M."/>
            <person name="Tsuchikane K."/>
            <person name="Ohji S."/>
            <person name="Yamazoe A."/>
            <person name="Ichikawa N."/>
            <person name="Kimura A."/>
            <person name="Fujita N."/>
        </authorList>
    </citation>
    <scope>NUCLEOTIDE SEQUENCE [LARGE SCALE GENOMIC DNA]</scope>
    <source>
        <strain evidence="15 16">NBRC 106054</strain>
    </source>
</reference>
<evidence type="ECO:0000313" key="16">
    <source>
        <dbReference type="Proteomes" id="UP000033121"/>
    </source>
</evidence>
<dbReference type="Pfam" id="PF00512">
    <property type="entry name" value="HisKA"/>
    <property type="match status" value="1"/>
</dbReference>
<dbReference type="InterPro" id="IPR029016">
    <property type="entry name" value="GAF-like_dom_sf"/>
</dbReference>
<evidence type="ECO:0000256" key="6">
    <source>
        <dbReference type="ARBA" id="ARBA00022777"/>
    </source>
</evidence>
<dbReference type="InterPro" id="IPR036890">
    <property type="entry name" value="HATPase_C_sf"/>
</dbReference>
<dbReference type="CDD" id="cd16922">
    <property type="entry name" value="HATPase_EvgS-ArcB-TorS-like"/>
    <property type="match status" value="1"/>
</dbReference>
<dbReference type="STRING" id="1220578.FPE01S_01_08910"/>
<dbReference type="CDD" id="cd06225">
    <property type="entry name" value="HAMP"/>
    <property type="match status" value="1"/>
</dbReference>
<dbReference type="InterPro" id="IPR003018">
    <property type="entry name" value="GAF"/>
</dbReference>
<evidence type="ECO:0000256" key="2">
    <source>
        <dbReference type="ARBA" id="ARBA00004370"/>
    </source>
</evidence>
<dbReference type="SMART" id="SM00388">
    <property type="entry name" value="HisKA"/>
    <property type="match status" value="1"/>
</dbReference>
<feature type="domain" description="Response regulatory" evidence="13">
    <location>
        <begin position="950"/>
        <end position="1066"/>
    </location>
</feature>
<sequence>MNKELYAADNTDTSTFKRNLLIGFTVSFLLLIISSVASFVSIQSLIDKADWVEHTYAVITKTQELMGDLRDAETGQRGFLLTGKEEFLGPYMGAATAADTHIEQLRELTFDNDSQQGRIPQLQSLVKSRFILLQSLISKKRIGQQTTLDEMQEGRIVMDSIRSLLNGIVQSERTLLKERTSAMNRLSGITPVIIIVSAALSMMITLVSFRRITRDHDRRVALLQELEDKDRDINRRINIIQDVAGKIAHGEYSVRTTEGGSDGLGTLSSSLNRMASSLETSFTELADLEWQRSGIAGLNEQMLGEKETGVLAQDILNYVTRYTNSDMGAIYLSENGIDFRFESGYALAETPSEKYIHAGEGVAGQAVVSRKRILVSDIPADSIRTAFSGGQINPVQLAAIPILFEKKVLGVIELGALHYFTAAELLYIDSIGEAIGITLNTARNRTRLQELLHETQSQSEELQAQQSELENINTELEIKTEKLQASEEELRVQQEELLQANQELEERSTTLEERNQLITERNAEIQHKAEQLALSTKYKSEFLANMSHELRTPLNSILLLSKLMAENNDANLSSDQVEYAQVIQSSGVGLLQLINEILDLSKIESGKMELDYSQVNIAEEADDLQAMFNPLAMDKGIQFSTKIEPGVPQHIETDKLRLSQILRNLLSNAVKFTDKGQVLLTVSSNRREGWIDFRVEDTGIGIPREKQDMIFEAFQQADGSTRRKYGGTGLGLSITRELVKLLGGIITLESEPDRGSSFTVTIPLDPHQRPLPSPSNLKGDKLSSREHVPANEPAVAFPEDHASRPFISKTIPENIPDDRAGILPGDRVIVIIEDDVAFARALLDYTRKKGYKGVVAVRGDEGIDLVNQLRPAGVLLDIELPVKSGWEVMDDLKRNPDTRHIPVHVMSSHEVRNKSISQGAVNFLNKPVDLQQMNDVFKKIEYIIEQKPRKVMIVEENPKHARALAYYLETFSINTDIKNNLPEGIEALTREDANCVILDMGIPGKHSYDILEEVKRTPGLENLPIIIFTGRSLSKTEEMRIRQYADSIVVKTAHSYQRILDEVSLFLHVMEEQKKTSTASPMRRLGALKDVLNGKTVLIADDDVRNIFSLTKALENIGMTVLPAIDGKEALAQLAKHPVDIVLMDMMMPELDGYETTQRIRQHPKYRKLPVIAVTAKAMIGDREKCISAGASDYITKPVDLDQLLSLLRVWLYENTASKS</sequence>
<evidence type="ECO:0000256" key="1">
    <source>
        <dbReference type="ARBA" id="ARBA00000085"/>
    </source>
</evidence>
<evidence type="ECO:0000256" key="8">
    <source>
        <dbReference type="PROSITE-ProRule" id="PRU00169"/>
    </source>
</evidence>
<evidence type="ECO:0000256" key="11">
    <source>
        <dbReference type="SAM" id="Phobius"/>
    </source>
</evidence>
<feature type="modified residue" description="4-aspartylphosphate" evidence="8">
    <location>
        <position position="877"/>
    </location>
</feature>
<gene>
    <name evidence="15" type="ORF">FPE01S_01_08910</name>
</gene>
<dbReference type="InterPro" id="IPR004358">
    <property type="entry name" value="Sig_transdc_His_kin-like_C"/>
</dbReference>
<comment type="subcellular location">
    <subcellularLocation>
        <location evidence="2">Membrane</location>
    </subcellularLocation>
</comment>
<dbReference type="Gene3D" id="3.30.565.10">
    <property type="entry name" value="Histidine kinase-like ATPase, C-terminal domain"/>
    <property type="match status" value="1"/>
</dbReference>
<feature type="transmembrane region" description="Helical" evidence="11">
    <location>
        <begin position="20"/>
        <end position="42"/>
    </location>
</feature>
<dbReference type="PANTHER" id="PTHR45339:SF1">
    <property type="entry name" value="HYBRID SIGNAL TRANSDUCTION HISTIDINE KINASE J"/>
    <property type="match status" value="1"/>
</dbReference>
<feature type="domain" description="Histidine kinase" evidence="12">
    <location>
        <begin position="545"/>
        <end position="766"/>
    </location>
</feature>
<keyword evidence="11" id="KW-0812">Transmembrane</keyword>
<feature type="region of interest" description="Disordered" evidence="10">
    <location>
        <begin position="763"/>
        <end position="785"/>
    </location>
</feature>
<keyword evidence="7" id="KW-0902">Two-component regulatory system</keyword>
<dbReference type="SMART" id="SM00065">
    <property type="entry name" value="GAF"/>
    <property type="match status" value="1"/>
</dbReference>